<dbReference type="GO" id="GO:0005634">
    <property type="term" value="C:nucleus"/>
    <property type="evidence" value="ECO:0007669"/>
    <property type="project" value="TreeGrafter"/>
</dbReference>
<evidence type="ECO:0000256" key="1">
    <source>
        <dbReference type="ARBA" id="ARBA00022741"/>
    </source>
</evidence>
<dbReference type="AlphaFoldDB" id="A0A9P8LFX2"/>
<name>A0A9P8LFX2_9PEZI</name>
<keyword evidence="6" id="KW-1185">Reference proteome</keyword>
<dbReference type="PANTHER" id="PTHR45626">
    <property type="entry name" value="TRANSCRIPTION TERMINATION FACTOR 2-RELATED"/>
    <property type="match status" value="1"/>
</dbReference>
<dbReference type="GO" id="GO:0006281">
    <property type="term" value="P:DNA repair"/>
    <property type="evidence" value="ECO:0007669"/>
    <property type="project" value="TreeGrafter"/>
</dbReference>
<keyword evidence="2" id="KW-0378">Hydrolase</keyword>
<feature type="domain" description="SNF2 N-terminal" evidence="4">
    <location>
        <begin position="364"/>
        <end position="473"/>
    </location>
</feature>
<dbReference type="InterPro" id="IPR027417">
    <property type="entry name" value="P-loop_NTPase"/>
</dbReference>
<dbReference type="PANTHER" id="PTHR45626:SF52">
    <property type="entry name" value="SINGLE-STRANDED DNA-DEPENDENT ATPASE (EUROFUNG)"/>
    <property type="match status" value="1"/>
</dbReference>
<dbReference type="EMBL" id="JAGHQM010000193">
    <property type="protein sequence ID" value="KAH0563507.1"/>
    <property type="molecule type" value="Genomic_DNA"/>
</dbReference>
<dbReference type="InterPro" id="IPR000330">
    <property type="entry name" value="SNF2_N"/>
</dbReference>
<dbReference type="GO" id="GO:0008094">
    <property type="term" value="F:ATP-dependent activity, acting on DNA"/>
    <property type="evidence" value="ECO:0007669"/>
    <property type="project" value="TreeGrafter"/>
</dbReference>
<dbReference type="InterPro" id="IPR038718">
    <property type="entry name" value="SNF2-like_sf"/>
</dbReference>
<accession>A0A9P8LFX2</accession>
<dbReference type="Pfam" id="PF00176">
    <property type="entry name" value="SNF2-rel_dom"/>
    <property type="match status" value="1"/>
</dbReference>
<dbReference type="SUPFAM" id="SSF52540">
    <property type="entry name" value="P-loop containing nucleoside triphosphate hydrolases"/>
    <property type="match status" value="1"/>
</dbReference>
<keyword evidence="1" id="KW-0547">Nucleotide-binding</keyword>
<dbReference type="Proteomes" id="UP000750711">
    <property type="component" value="Unassembled WGS sequence"/>
</dbReference>
<organism evidence="5 6">
    <name type="scientific">Trichoglossum hirsutum</name>
    <dbReference type="NCBI Taxonomy" id="265104"/>
    <lineage>
        <taxon>Eukaryota</taxon>
        <taxon>Fungi</taxon>
        <taxon>Dikarya</taxon>
        <taxon>Ascomycota</taxon>
        <taxon>Pezizomycotina</taxon>
        <taxon>Geoglossomycetes</taxon>
        <taxon>Geoglossales</taxon>
        <taxon>Geoglossaceae</taxon>
        <taxon>Trichoglossum</taxon>
    </lineage>
</organism>
<reference evidence="5" key="1">
    <citation type="submission" date="2021-03" db="EMBL/GenBank/DDBJ databases">
        <title>Comparative genomics and phylogenomic investigation of the class Geoglossomycetes provide insights into ecological specialization and systematics.</title>
        <authorList>
            <person name="Melie T."/>
            <person name="Pirro S."/>
            <person name="Miller A.N."/>
            <person name="Quandt A."/>
        </authorList>
    </citation>
    <scope>NUCLEOTIDE SEQUENCE</scope>
    <source>
        <strain evidence="5">CAQ_001_2017</strain>
    </source>
</reference>
<evidence type="ECO:0000256" key="2">
    <source>
        <dbReference type="ARBA" id="ARBA00022801"/>
    </source>
</evidence>
<dbReference type="InterPro" id="IPR050628">
    <property type="entry name" value="SNF2_RAD54_helicase_TF"/>
</dbReference>
<evidence type="ECO:0000259" key="4">
    <source>
        <dbReference type="Pfam" id="PF00176"/>
    </source>
</evidence>
<sequence length="521" mass="58363">MEEWRMSNSKRLRTTEWAVEPPNKRVLYQSENQDYQTQNLWQAWPENPESSYLSQNSTPNIAPAIELFSCHPTRALQGQQDFSNDLYHTGEQLFYPDAQQFAFNPSASAEYSHSAFGEAALTAPSNDLAMESILGRASDAAETSNLCDVKVQLDEGLDAEYLDMEGLNFLELVTEIKTFLTLQVSFYEQYCVLQTKEGRTFGVLNKRTFRSLTTLSCFKELNYTALVGCDDWKERSFVTNKDSKLRCMYLDINVSGPRYVLDTVAKELSRVGLFLQPPPQGTTVLPYENPQYLHLPGVVQVEEISLFSGSQAPSVEAPVPGRQQAMTSNERLLDFDMIIEELPRHEYLKEAVTDFRVKTILLCHQKEGVDFVTRRETLSLPDSRGLWENQSSTKNFQCYQHIITGAKSPTPDDFLGGILADDMGLGKSLTMLSAIVGSLARANEYARQGSMSAGHPGEPPRAAKSTLIIVPSAHTLFVALSDTASIMGKKDLRILLHSLDMMSFSQPMELWLQTLVGHGMS</sequence>
<keyword evidence="3" id="KW-0067">ATP-binding</keyword>
<dbReference type="Gene3D" id="3.40.50.10810">
    <property type="entry name" value="Tandem AAA-ATPase domain"/>
    <property type="match status" value="1"/>
</dbReference>
<dbReference type="GO" id="GO:0016787">
    <property type="term" value="F:hydrolase activity"/>
    <property type="evidence" value="ECO:0007669"/>
    <property type="project" value="UniProtKB-KW"/>
</dbReference>
<comment type="caution">
    <text evidence="5">The sequence shown here is derived from an EMBL/GenBank/DDBJ whole genome shotgun (WGS) entry which is preliminary data.</text>
</comment>
<evidence type="ECO:0000256" key="3">
    <source>
        <dbReference type="ARBA" id="ARBA00022840"/>
    </source>
</evidence>
<evidence type="ECO:0000313" key="6">
    <source>
        <dbReference type="Proteomes" id="UP000750711"/>
    </source>
</evidence>
<dbReference type="GO" id="GO:0005524">
    <property type="term" value="F:ATP binding"/>
    <property type="evidence" value="ECO:0007669"/>
    <property type="project" value="UniProtKB-KW"/>
</dbReference>
<gene>
    <name evidence="5" type="ORF">GP486_001928</name>
</gene>
<evidence type="ECO:0000313" key="5">
    <source>
        <dbReference type="EMBL" id="KAH0563507.1"/>
    </source>
</evidence>
<protein>
    <recommendedName>
        <fullName evidence="4">SNF2 N-terminal domain-containing protein</fullName>
    </recommendedName>
</protein>
<proteinExistence type="predicted"/>